<sequence length="430" mass="47159">MHHVNILFLILVSFSHEVLSQYSPFNTTVMPVMKDANTSLHKVTLRLTKPPYEAISYYLIDLDAPFTWRDCVLSHWERACWLEEGCRFPLSCGNSLCKEAHSYNPNPICPSLNITAKYGCNICAVTPLNPISKSCKLSQLTTDLVDFYVTNGRNPYRGAYPGFGIPYVLSCAPSSLFRSFPNGVGGVAAFSWSTLALPRQLSFPTVADKFAFCLPSSSAADGVVFLGDGPFYFIPSPNLDLRTTLSYTPMIRKSSKSLGYYIKVNRISIKGTPIHLPSLKSESVKLSTLVPYTTLRSDIYKALVSGFSKATKNIPRVNAVKPFSLCLKASAIGSVRTGFRVPNIDLQTESGKVWTISGDNSMKRPGKGAACLSFIDGGLGVKDAIVIGTFQMENNFLFFDLANQKLGFSSSLLARGTSCSSFNFTEISLY</sequence>
<accession>A0ACB9IB16</accession>
<proteinExistence type="predicted"/>
<evidence type="ECO:0000313" key="2">
    <source>
        <dbReference type="Proteomes" id="UP001056120"/>
    </source>
</evidence>
<name>A0ACB9IB16_9ASTR</name>
<protein>
    <submittedName>
        <fullName evidence="1">Uncharacterized protein</fullName>
    </submittedName>
</protein>
<reference evidence="1 2" key="2">
    <citation type="journal article" date="2022" name="Mol. Ecol. Resour.">
        <title>The genomes of chicory, endive, great burdock and yacon provide insights into Asteraceae paleo-polyploidization history and plant inulin production.</title>
        <authorList>
            <person name="Fan W."/>
            <person name="Wang S."/>
            <person name="Wang H."/>
            <person name="Wang A."/>
            <person name="Jiang F."/>
            <person name="Liu H."/>
            <person name="Zhao H."/>
            <person name="Xu D."/>
            <person name="Zhang Y."/>
        </authorList>
    </citation>
    <scope>NUCLEOTIDE SEQUENCE [LARGE SCALE GENOMIC DNA]</scope>
    <source>
        <strain evidence="2">cv. Yunnan</strain>
        <tissue evidence="1">Leaves</tissue>
    </source>
</reference>
<keyword evidence="2" id="KW-1185">Reference proteome</keyword>
<comment type="caution">
    <text evidence="1">The sequence shown here is derived from an EMBL/GenBank/DDBJ whole genome shotgun (WGS) entry which is preliminary data.</text>
</comment>
<organism evidence="1 2">
    <name type="scientific">Smallanthus sonchifolius</name>
    <dbReference type="NCBI Taxonomy" id="185202"/>
    <lineage>
        <taxon>Eukaryota</taxon>
        <taxon>Viridiplantae</taxon>
        <taxon>Streptophyta</taxon>
        <taxon>Embryophyta</taxon>
        <taxon>Tracheophyta</taxon>
        <taxon>Spermatophyta</taxon>
        <taxon>Magnoliopsida</taxon>
        <taxon>eudicotyledons</taxon>
        <taxon>Gunneridae</taxon>
        <taxon>Pentapetalae</taxon>
        <taxon>asterids</taxon>
        <taxon>campanulids</taxon>
        <taxon>Asterales</taxon>
        <taxon>Asteraceae</taxon>
        <taxon>Asteroideae</taxon>
        <taxon>Heliantheae alliance</taxon>
        <taxon>Millerieae</taxon>
        <taxon>Smallanthus</taxon>
    </lineage>
</organism>
<dbReference type="EMBL" id="CM042026">
    <property type="protein sequence ID" value="KAI3805252.1"/>
    <property type="molecule type" value="Genomic_DNA"/>
</dbReference>
<reference evidence="2" key="1">
    <citation type="journal article" date="2022" name="Mol. Ecol. Resour.">
        <title>The genomes of chicory, endive, great burdock and yacon provide insights into Asteraceae palaeo-polyploidization history and plant inulin production.</title>
        <authorList>
            <person name="Fan W."/>
            <person name="Wang S."/>
            <person name="Wang H."/>
            <person name="Wang A."/>
            <person name="Jiang F."/>
            <person name="Liu H."/>
            <person name="Zhao H."/>
            <person name="Xu D."/>
            <person name="Zhang Y."/>
        </authorList>
    </citation>
    <scope>NUCLEOTIDE SEQUENCE [LARGE SCALE GENOMIC DNA]</scope>
    <source>
        <strain evidence="2">cv. Yunnan</strain>
    </source>
</reference>
<evidence type="ECO:0000313" key="1">
    <source>
        <dbReference type="EMBL" id="KAI3805252.1"/>
    </source>
</evidence>
<gene>
    <name evidence="1" type="ORF">L1987_27459</name>
</gene>
<dbReference type="Proteomes" id="UP001056120">
    <property type="component" value="Linkage Group LG09"/>
</dbReference>